<reference evidence="1" key="1">
    <citation type="submission" date="2013-01" db="EMBL/GenBank/DDBJ databases">
        <title>Genome assembly of Mariniradius saccharolyticus AK6.</title>
        <authorList>
            <person name="Vaidya B."/>
            <person name="Khatri I."/>
            <person name="Tanuku N.R.S."/>
            <person name="Subramanian S."/>
            <person name="Pinnaka A."/>
        </authorList>
    </citation>
    <scope>NUCLEOTIDE SEQUENCE [LARGE SCALE GENOMIC DNA]</scope>
    <source>
        <strain evidence="1">AK6</strain>
    </source>
</reference>
<gene>
    <name evidence="1" type="ORF">C943_01256</name>
</gene>
<proteinExistence type="predicted"/>
<evidence type="ECO:0008006" key="3">
    <source>
        <dbReference type="Google" id="ProtNLM"/>
    </source>
</evidence>
<dbReference type="InterPro" id="IPR007433">
    <property type="entry name" value="DUF481"/>
</dbReference>
<name>M7XCD2_9BACT</name>
<comment type="caution">
    <text evidence="1">The sequence shown here is derived from an EMBL/GenBank/DDBJ whole genome shotgun (WGS) entry which is preliminary data.</text>
</comment>
<dbReference type="STRING" id="1239962.C943_01256"/>
<keyword evidence="2" id="KW-1185">Reference proteome</keyword>
<evidence type="ECO:0000313" key="1">
    <source>
        <dbReference type="EMBL" id="EMS32529.1"/>
    </source>
</evidence>
<dbReference type="AlphaFoldDB" id="M7XCD2"/>
<dbReference type="Pfam" id="PF04338">
    <property type="entry name" value="DUF481"/>
    <property type="match status" value="1"/>
</dbReference>
<dbReference type="Proteomes" id="UP000010953">
    <property type="component" value="Unassembled WGS sequence"/>
</dbReference>
<dbReference type="EMBL" id="AMZY02000013">
    <property type="protein sequence ID" value="EMS32529.1"/>
    <property type="molecule type" value="Genomic_DNA"/>
</dbReference>
<protein>
    <recommendedName>
        <fullName evidence="3">DUF481 domain-containing protein</fullName>
    </recommendedName>
</protein>
<dbReference type="InParanoid" id="M7XCD2"/>
<organism evidence="1 2">
    <name type="scientific">Mariniradius saccharolyticus AK6</name>
    <dbReference type="NCBI Taxonomy" id="1239962"/>
    <lineage>
        <taxon>Bacteria</taxon>
        <taxon>Pseudomonadati</taxon>
        <taxon>Bacteroidota</taxon>
        <taxon>Cytophagia</taxon>
        <taxon>Cytophagales</taxon>
        <taxon>Cyclobacteriaceae</taxon>
        <taxon>Mariniradius</taxon>
    </lineage>
</organism>
<dbReference type="eggNOG" id="COG3137">
    <property type="taxonomic scope" value="Bacteria"/>
</dbReference>
<accession>M7XCD2</accession>
<sequence>MQGMEAKDLRFLKDKRLLICLFLYSLTFLAKAQLNESDTASFQLRTGVTGALQKGNVDLLIVSGRLDVVSNTNKALVFKSQNNSLYQEFSGFKVDNDINSRNYLYFKPFRKYYPFAMVFIQTNFRREIKNRFFGGAGYTWQVIQHSKNNLKLSGSLIYENTSFRDDQFNEGFYNGRSSIPIWRGTVYLAGWHRLFKQKVRLYYTAYWQPGIEDVPNNRASLEMGIDLPVWKGLAAALQYTYTYEQVVTSKVRQVDRILTFGLSYQIKKN</sequence>
<evidence type="ECO:0000313" key="2">
    <source>
        <dbReference type="Proteomes" id="UP000010953"/>
    </source>
</evidence>